<dbReference type="Proteomes" id="UP001159363">
    <property type="component" value="Chromosome 3"/>
</dbReference>
<organism evidence="2 3">
    <name type="scientific">Dryococelus australis</name>
    <dbReference type="NCBI Taxonomy" id="614101"/>
    <lineage>
        <taxon>Eukaryota</taxon>
        <taxon>Metazoa</taxon>
        <taxon>Ecdysozoa</taxon>
        <taxon>Arthropoda</taxon>
        <taxon>Hexapoda</taxon>
        <taxon>Insecta</taxon>
        <taxon>Pterygota</taxon>
        <taxon>Neoptera</taxon>
        <taxon>Polyneoptera</taxon>
        <taxon>Phasmatodea</taxon>
        <taxon>Verophasmatodea</taxon>
        <taxon>Anareolatae</taxon>
        <taxon>Phasmatidae</taxon>
        <taxon>Eurycanthinae</taxon>
        <taxon>Dryococelus</taxon>
    </lineage>
</organism>
<sequence>MERDRDTRGKVHSIVCHVSHLTKVEKTNYLLGCLTSEARDIVSNVPVTEKNYEDIWGQLEKNIFESTLLVQKIPHLSSLDSRSEGAISKFVASVEDKLNALKEKEFTVVLWDCLVLNILLEKQDISLKQVFEMSYEEDRPPLLPPANEVSEPEGKSSRASAVGNSCSRDLAIPRRLKVAGFPVSPCGGH</sequence>
<evidence type="ECO:0000313" key="2">
    <source>
        <dbReference type="EMBL" id="KAJ8889294.1"/>
    </source>
</evidence>
<evidence type="ECO:0000256" key="1">
    <source>
        <dbReference type="SAM" id="MobiDB-lite"/>
    </source>
</evidence>
<protein>
    <submittedName>
        <fullName evidence="2">Uncharacterized protein</fullName>
    </submittedName>
</protein>
<feature type="region of interest" description="Disordered" evidence="1">
    <location>
        <begin position="138"/>
        <end position="164"/>
    </location>
</feature>
<keyword evidence="3" id="KW-1185">Reference proteome</keyword>
<reference evidence="2 3" key="1">
    <citation type="submission" date="2023-02" db="EMBL/GenBank/DDBJ databases">
        <title>LHISI_Scaffold_Assembly.</title>
        <authorList>
            <person name="Stuart O.P."/>
            <person name="Cleave R."/>
            <person name="Magrath M.J.L."/>
            <person name="Mikheyev A.S."/>
        </authorList>
    </citation>
    <scope>NUCLEOTIDE SEQUENCE [LARGE SCALE GENOMIC DNA]</scope>
    <source>
        <strain evidence="2">Daus_M_001</strain>
        <tissue evidence="2">Leg muscle</tissue>
    </source>
</reference>
<accession>A0ABQ9HY51</accession>
<comment type="caution">
    <text evidence="2">The sequence shown here is derived from an EMBL/GenBank/DDBJ whole genome shotgun (WGS) entry which is preliminary data.</text>
</comment>
<dbReference type="Pfam" id="PF03564">
    <property type="entry name" value="DUF1759"/>
    <property type="match status" value="1"/>
</dbReference>
<dbReference type="InterPro" id="IPR005312">
    <property type="entry name" value="DUF1759"/>
</dbReference>
<evidence type="ECO:0000313" key="3">
    <source>
        <dbReference type="Proteomes" id="UP001159363"/>
    </source>
</evidence>
<gene>
    <name evidence="2" type="ORF">PR048_008792</name>
</gene>
<name>A0ABQ9HY51_9NEOP</name>
<proteinExistence type="predicted"/>
<dbReference type="EMBL" id="JARBHB010000003">
    <property type="protein sequence ID" value="KAJ8889294.1"/>
    <property type="molecule type" value="Genomic_DNA"/>
</dbReference>